<comment type="caution">
    <text evidence="2">The sequence shown here is derived from an EMBL/GenBank/DDBJ whole genome shotgun (WGS) entry which is preliminary data.</text>
</comment>
<dbReference type="OrthoDB" id="3789967at2"/>
<dbReference type="Pfam" id="PF03358">
    <property type="entry name" value="FMN_red"/>
    <property type="match status" value="1"/>
</dbReference>
<dbReference type="SUPFAM" id="SSF52218">
    <property type="entry name" value="Flavoproteins"/>
    <property type="match status" value="1"/>
</dbReference>
<protein>
    <recommendedName>
        <fullName evidence="1">NADPH-dependent FMN reductase-like domain-containing protein</fullName>
    </recommendedName>
</protein>
<name>A0A419SVS7_9FIRM</name>
<gene>
    <name evidence="2" type="ORF">BET01_08175</name>
</gene>
<dbReference type="Gene3D" id="3.40.50.360">
    <property type="match status" value="1"/>
</dbReference>
<evidence type="ECO:0000313" key="2">
    <source>
        <dbReference type="EMBL" id="RKD29321.1"/>
    </source>
</evidence>
<sequence>MKITVITGTEQKGCTYRIKEIFLNALGTGHEITQYYLPSDLPDFCCGCKICFLHDENLCPHAAHVVPIWNSLLESDLLVFASPVYALRTTAQMKSLLDHLCVHWMVHRPDERMFSKKAVILTNAVGPIQKGAQSDIATSLRWLGVSQIRTLGIGLMEGIIFNQLSDKRQKDITRKTVKFAKKFKNPSPPHNGLKVRGLFALCRLLHQQAARKEVILSADNRYWVEKGFIKPSIKKQG</sequence>
<dbReference type="PANTHER" id="PTHR43741">
    <property type="entry name" value="FMN-DEPENDENT NADH-AZOREDUCTASE 1"/>
    <property type="match status" value="1"/>
</dbReference>
<dbReference type="Proteomes" id="UP000284277">
    <property type="component" value="Unassembled WGS sequence"/>
</dbReference>
<dbReference type="PANTHER" id="PTHR43741:SF4">
    <property type="entry name" value="FMN-DEPENDENT NADH:QUINONE OXIDOREDUCTASE"/>
    <property type="match status" value="1"/>
</dbReference>
<accession>A0A419SVS7</accession>
<feature type="domain" description="NADPH-dependent FMN reductase-like" evidence="1">
    <location>
        <begin position="1"/>
        <end position="135"/>
    </location>
</feature>
<keyword evidence="3" id="KW-1185">Reference proteome</keyword>
<dbReference type="AlphaFoldDB" id="A0A419SVS7"/>
<dbReference type="RefSeq" id="WP_120198155.1">
    <property type="nucleotide sequence ID" value="NZ_MCIA01000032.1"/>
</dbReference>
<dbReference type="InterPro" id="IPR005025">
    <property type="entry name" value="FMN_Rdtase-like_dom"/>
</dbReference>
<evidence type="ECO:0000313" key="3">
    <source>
        <dbReference type="Proteomes" id="UP000284277"/>
    </source>
</evidence>
<evidence type="ECO:0000259" key="1">
    <source>
        <dbReference type="Pfam" id="PF03358"/>
    </source>
</evidence>
<dbReference type="InterPro" id="IPR050104">
    <property type="entry name" value="FMN-dep_NADH:Q_OxRdtase_AzoR1"/>
</dbReference>
<dbReference type="EMBL" id="MCIA01000032">
    <property type="protein sequence ID" value="RKD29321.1"/>
    <property type="molecule type" value="Genomic_DNA"/>
</dbReference>
<dbReference type="GO" id="GO:0016491">
    <property type="term" value="F:oxidoreductase activity"/>
    <property type="evidence" value="ECO:0007669"/>
    <property type="project" value="InterPro"/>
</dbReference>
<dbReference type="InterPro" id="IPR029039">
    <property type="entry name" value="Flavoprotein-like_sf"/>
</dbReference>
<proteinExistence type="predicted"/>
<organism evidence="2 3">
    <name type="scientific">Lacrimispora algidixylanolytica</name>
    <dbReference type="NCBI Taxonomy" id="94868"/>
    <lineage>
        <taxon>Bacteria</taxon>
        <taxon>Bacillati</taxon>
        <taxon>Bacillota</taxon>
        <taxon>Clostridia</taxon>
        <taxon>Lachnospirales</taxon>
        <taxon>Lachnospiraceae</taxon>
        <taxon>Lacrimispora</taxon>
    </lineage>
</organism>
<reference evidence="2 3" key="1">
    <citation type="submission" date="2016-08" db="EMBL/GenBank/DDBJ databases">
        <title>A new outlook on sporulation: Clostridium algidixylanolyticum.</title>
        <authorList>
            <person name="Poppleton D.I."/>
            <person name="Gribaldo S."/>
        </authorList>
    </citation>
    <scope>NUCLEOTIDE SEQUENCE [LARGE SCALE GENOMIC DNA]</scope>
    <source>
        <strain evidence="2 3">SPL73</strain>
    </source>
</reference>